<dbReference type="EMBL" id="LKAJ02000001">
    <property type="protein sequence ID" value="MCS5711234.1"/>
    <property type="molecule type" value="Genomic_DNA"/>
</dbReference>
<name>A0A0Q9YUF7_9GAMM</name>
<dbReference type="STRING" id="295108.HT99x_01654"/>
<protein>
    <recommendedName>
        <fullName evidence="5">YesK-like protein</fullName>
    </recommendedName>
</protein>
<feature type="transmembrane region" description="Helical" evidence="1">
    <location>
        <begin position="30"/>
        <end position="48"/>
    </location>
</feature>
<reference evidence="3" key="3">
    <citation type="submission" date="2021-06" db="EMBL/GenBank/DDBJ databases">
        <title>Genomic Description and Analysis of Intracellular Bacteria, Candidatus Berkiella cookevillensis and Candidatus Berkiella aquae.</title>
        <authorList>
            <person name="Kidane D.T."/>
            <person name="Mehari Y.T."/>
            <person name="Rice F.C."/>
            <person name="Arivett B.A."/>
            <person name="Farone A.L."/>
            <person name="Berk S.G."/>
            <person name="Farone M.B."/>
        </authorList>
    </citation>
    <scope>NUCLEOTIDE SEQUENCE</scope>
    <source>
        <strain evidence="3">HT99</strain>
    </source>
</reference>
<proteinExistence type="predicted"/>
<evidence type="ECO:0000256" key="1">
    <source>
        <dbReference type="SAM" id="Phobius"/>
    </source>
</evidence>
<accession>A0A0Q9YUF7</accession>
<evidence type="ECO:0000313" key="2">
    <source>
        <dbReference type="EMBL" id="KRG21098.1"/>
    </source>
</evidence>
<feature type="transmembrane region" description="Helical" evidence="1">
    <location>
        <begin position="60"/>
        <end position="82"/>
    </location>
</feature>
<keyword evidence="1" id="KW-0812">Transmembrane</keyword>
<reference evidence="3" key="2">
    <citation type="journal article" date="2016" name="Genome Announc.">
        <title>Draft Genome Sequences of Two Novel Amoeba-Resistant Intranuclear Bacteria, 'Candidatus Berkiella cookevillensis' and 'Candidatus Berkiella aquae'.</title>
        <authorList>
            <person name="Mehari Y.T."/>
            <person name="Arivett B.A."/>
            <person name="Farone A.L."/>
            <person name="Gunderson J.H."/>
            <person name="Farone M.B."/>
        </authorList>
    </citation>
    <scope>NUCLEOTIDE SEQUENCE</scope>
    <source>
        <strain evidence="3">HT99</strain>
    </source>
</reference>
<evidence type="ECO:0000313" key="4">
    <source>
        <dbReference type="Proteomes" id="UP000051497"/>
    </source>
</evidence>
<keyword evidence="1" id="KW-1133">Transmembrane helix</keyword>
<dbReference type="AlphaFoldDB" id="A0A0Q9YUF7"/>
<keyword evidence="4" id="KW-1185">Reference proteome</keyword>
<comment type="caution">
    <text evidence="2">The sequence shown here is derived from an EMBL/GenBank/DDBJ whole genome shotgun (WGS) entry which is preliminary data.</text>
</comment>
<reference evidence="2" key="1">
    <citation type="submission" date="2015-09" db="EMBL/GenBank/DDBJ databases">
        <title>Draft Genome Sequences of Two Novel Amoeba-resistant Intranuclear Bacteria, Candidatus Berkiella cookevillensis and Candidatus Berkiella aquae.</title>
        <authorList>
            <person name="Mehari Y.T."/>
            <person name="Arivett B.A."/>
            <person name="Farone A.L."/>
            <person name="Gunderson J.H."/>
            <person name="Farone M.B."/>
        </authorList>
    </citation>
    <scope>NUCLEOTIDE SEQUENCE [LARGE SCALE GENOMIC DNA]</scope>
    <source>
        <strain evidence="2">HT99</strain>
    </source>
</reference>
<organism evidence="2">
    <name type="scientific">Candidatus Berkiella aquae</name>
    <dbReference type="NCBI Taxonomy" id="295108"/>
    <lineage>
        <taxon>Bacteria</taxon>
        <taxon>Pseudomonadati</taxon>
        <taxon>Pseudomonadota</taxon>
        <taxon>Gammaproteobacteria</taxon>
        <taxon>Candidatus Berkiellales</taxon>
        <taxon>Candidatus Berkiellaceae</taxon>
        <taxon>Candidatus Berkiella</taxon>
    </lineage>
</organism>
<dbReference type="RefSeq" id="WP_075066283.1">
    <property type="nucleotide sequence ID" value="NZ_LKAJ02000001.1"/>
</dbReference>
<dbReference type="EMBL" id="LKAJ01000006">
    <property type="protein sequence ID" value="KRG21098.1"/>
    <property type="molecule type" value="Genomic_DNA"/>
</dbReference>
<evidence type="ECO:0000313" key="3">
    <source>
        <dbReference type="EMBL" id="MCS5711234.1"/>
    </source>
</evidence>
<feature type="transmembrane region" description="Helical" evidence="1">
    <location>
        <begin position="6"/>
        <end position="23"/>
    </location>
</feature>
<gene>
    <name evidence="3" type="ORF">HT99x_007295</name>
    <name evidence="2" type="ORF">HT99x_01654</name>
</gene>
<evidence type="ECO:0008006" key="5">
    <source>
        <dbReference type="Google" id="ProtNLM"/>
    </source>
</evidence>
<dbReference type="Proteomes" id="UP000051497">
    <property type="component" value="Unassembled WGS sequence"/>
</dbReference>
<keyword evidence="1" id="KW-0472">Membrane</keyword>
<sequence>MPPILVIINILAIVVSLIVLSAVSWRFRKLFAIGAFIPLAILAIITLFSQGTAVGIKEVIFFVLRGGLIFAVFSGLLTCYLVSRRSQATRDD</sequence>